<organism evidence="1 2">
    <name type="scientific">Smallanthus sonchifolius</name>
    <dbReference type="NCBI Taxonomy" id="185202"/>
    <lineage>
        <taxon>Eukaryota</taxon>
        <taxon>Viridiplantae</taxon>
        <taxon>Streptophyta</taxon>
        <taxon>Embryophyta</taxon>
        <taxon>Tracheophyta</taxon>
        <taxon>Spermatophyta</taxon>
        <taxon>Magnoliopsida</taxon>
        <taxon>eudicotyledons</taxon>
        <taxon>Gunneridae</taxon>
        <taxon>Pentapetalae</taxon>
        <taxon>asterids</taxon>
        <taxon>campanulids</taxon>
        <taxon>Asterales</taxon>
        <taxon>Asteraceae</taxon>
        <taxon>Asteroideae</taxon>
        <taxon>Heliantheae alliance</taxon>
        <taxon>Millerieae</taxon>
        <taxon>Smallanthus</taxon>
    </lineage>
</organism>
<reference evidence="1 2" key="2">
    <citation type="journal article" date="2022" name="Mol. Ecol. Resour.">
        <title>The genomes of chicory, endive, great burdock and yacon provide insights into Asteraceae paleo-polyploidization history and plant inulin production.</title>
        <authorList>
            <person name="Fan W."/>
            <person name="Wang S."/>
            <person name="Wang H."/>
            <person name="Wang A."/>
            <person name="Jiang F."/>
            <person name="Liu H."/>
            <person name="Zhao H."/>
            <person name="Xu D."/>
            <person name="Zhang Y."/>
        </authorList>
    </citation>
    <scope>NUCLEOTIDE SEQUENCE [LARGE SCALE GENOMIC DNA]</scope>
    <source>
        <strain evidence="2">cv. Yunnan</strain>
        <tissue evidence="1">Leaves</tissue>
    </source>
</reference>
<reference evidence="2" key="1">
    <citation type="journal article" date="2022" name="Mol. Ecol. Resour.">
        <title>The genomes of chicory, endive, great burdock and yacon provide insights into Asteraceae palaeo-polyploidization history and plant inulin production.</title>
        <authorList>
            <person name="Fan W."/>
            <person name="Wang S."/>
            <person name="Wang H."/>
            <person name="Wang A."/>
            <person name="Jiang F."/>
            <person name="Liu H."/>
            <person name="Zhao H."/>
            <person name="Xu D."/>
            <person name="Zhang Y."/>
        </authorList>
    </citation>
    <scope>NUCLEOTIDE SEQUENCE [LARGE SCALE GENOMIC DNA]</scope>
    <source>
        <strain evidence="2">cv. Yunnan</strain>
    </source>
</reference>
<dbReference type="Proteomes" id="UP001056120">
    <property type="component" value="Linkage Group LG17"/>
</dbReference>
<evidence type="ECO:0000313" key="1">
    <source>
        <dbReference type="EMBL" id="KAI3760682.1"/>
    </source>
</evidence>
<name>A0ACB9EPC2_9ASTR</name>
<dbReference type="EMBL" id="CM042034">
    <property type="protein sequence ID" value="KAI3760682.1"/>
    <property type="molecule type" value="Genomic_DNA"/>
</dbReference>
<accession>A0ACB9EPC2</accession>
<sequence length="92" mass="10427">MQERGNRDAPATTPSTLKQILKPMLLTNRKDDTGFHQNCISRLWLPHPLHRTADGYNRSVSPVDHPPLFLISPLSGLRFLLLLLHQLEIPIG</sequence>
<keyword evidence="2" id="KW-1185">Reference proteome</keyword>
<evidence type="ECO:0000313" key="2">
    <source>
        <dbReference type="Proteomes" id="UP001056120"/>
    </source>
</evidence>
<proteinExistence type="predicted"/>
<comment type="caution">
    <text evidence="1">The sequence shown here is derived from an EMBL/GenBank/DDBJ whole genome shotgun (WGS) entry which is preliminary data.</text>
</comment>
<protein>
    <submittedName>
        <fullName evidence="1">Uncharacterized protein</fullName>
    </submittedName>
</protein>
<gene>
    <name evidence="1" type="ORF">L1987_51080</name>
</gene>